<evidence type="ECO:0000313" key="1">
    <source>
        <dbReference type="EMBL" id="KAL1604911.1"/>
    </source>
</evidence>
<comment type="caution">
    <text evidence="1">The sequence shown here is derived from an EMBL/GenBank/DDBJ whole genome shotgun (WGS) entry which is preliminary data.</text>
</comment>
<dbReference type="PANTHER" id="PTHR24148">
    <property type="entry name" value="ANKYRIN REPEAT DOMAIN-CONTAINING PROTEIN 39 HOMOLOG-RELATED"/>
    <property type="match status" value="1"/>
</dbReference>
<proteinExistence type="predicted"/>
<organism evidence="1 2">
    <name type="scientific">Paraconiothyrium brasiliense</name>
    <dbReference type="NCBI Taxonomy" id="300254"/>
    <lineage>
        <taxon>Eukaryota</taxon>
        <taxon>Fungi</taxon>
        <taxon>Dikarya</taxon>
        <taxon>Ascomycota</taxon>
        <taxon>Pezizomycotina</taxon>
        <taxon>Dothideomycetes</taxon>
        <taxon>Pleosporomycetidae</taxon>
        <taxon>Pleosporales</taxon>
        <taxon>Massarineae</taxon>
        <taxon>Didymosphaeriaceae</taxon>
        <taxon>Paraconiothyrium</taxon>
    </lineage>
</organism>
<reference evidence="1 2" key="1">
    <citation type="submission" date="2024-02" db="EMBL/GenBank/DDBJ databases">
        <title>De novo assembly and annotation of 12 fungi associated with fruit tree decline syndrome in Ontario, Canada.</title>
        <authorList>
            <person name="Sulman M."/>
            <person name="Ellouze W."/>
            <person name="Ilyukhin E."/>
        </authorList>
    </citation>
    <scope>NUCLEOTIDE SEQUENCE [LARGE SCALE GENOMIC DNA]</scope>
    <source>
        <strain evidence="1 2">M42-189</strain>
    </source>
</reference>
<dbReference type="PANTHER" id="PTHR24148:SF64">
    <property type="entry name" value="HETEROKARYON INCOMPATIBILITY DOMAIN-CONTAINING PROTEIN"/>
    <property type="match status" value="1"/>
</dbReference>
<dbReference type="Proteomes" id="UP001521785">
    <property type="component" value="Unassembled WGS sequence"/>
</dbReference>
<accession>A0ABR3RKE2</accession>
<dbReference type="InterPro" id="IPR052895">
    <property type="entry name" value="HetReg/Transcr_Mod"/>
</dbReference>
<gene>
    <name evidence="1" type="ORF">SLS60_004452</name>
</gene>
<protein>
    <submittedName>
        <fullName evidence="1">Uncharacterized protein</fullName>
    </submittedName>
</protein>
<keyword evidence="2" id="KW-1185">Reference proteome</keyword>
<evidence type="ECO:0000313" key="2">
    <source>
        <dbReference type="Proteomes" id="UP001521785"/>
    </source>
</evidence>
<sequence length="335" mass="38199">MLLRTQRLDATDPKDKIFAIHGLLSQLGAHLPDPDYSKSIELVYQEAATVAIRHDNRLHILASVTGESLIEGLPSWVPDWSCNRPISEIASWDDYAVERATKPTFEISVDGKCLNLWGAEVDNIKELYLAFPARYNSFDAADHGTTRGEIIVLQRWFENFERKPRPTSLVNFFSGLSEKPWTRMKSQFNLSTDVLSKYWIKGITRLTKNSYWIDSNLRDLASGCASKDGMKERHVRGDIKPFHKLMRTLLDRKVMFITGGGHLGIASQAIRKDDRIVFFYGVSLPMVVRQVKSKWRLVAPAYIHNGMRDISDSEPIHNKLQAVLVPDQVQKFDIV</sequence>
<name>A0ABR3RKE2_9PLEO</name>
<dbReference type="EMBL" id="JAKJXO020000005">
    <property type="protein sequence ID" value="KAL1604911.1"/>
    <property type="molecule type" value="Genomic_DNA"/>
</dbReference>